<name>A0ABY5ZL10_9BACT</name>
<evidence type="ECO:0000256" key="1">
    <source>
        <dbReference type="ARBA" id="ARBA00000085"/>
    </source>
</evidence>
<dbReference type="Gene3D" id="3.30.450.20">
    <property type="entry name" value="PAS domain"/>
    <property type="match status" value="2"/>
</dbReference>
<dbReference type="PROSITE" id="PS50112">
    <property type="entry name" value="PAS"/>
    <property type="match status" value="1"/>
</dbReference>
<protein>
    <recommendedName>
        <fullName evidence="2">histidine kinase</fullName>
        <ecNumber evidence="2">2.7.13.3</ecNumber>
    </recommendedName>
</protein>
<keyword evidence="6" id="KW-0902">Two-component regulatory system</keyword>
<dbReference type="PRINTS" id="PR00344">
    <property type="entry name" value="BCTRLSENSOR"/>
</dbReference>
<keyword evidence="7" id="KW-0175">Coiled coil</keyword>
<evidence type="ECO:0000313" key="11">
    <source>
        <dbReference type="EMBL" id="UWZ79813.1"/>
    </source>
</evidence>
<keyword evidence="8" id="KW-0472">Membrane</keyword>
<dbReference type="CDD" id="cd18774">
    <property type="entry name" value="PDC2_HK_sensor"/>
    <property type="match status" value="1"/>
</dbReference>
<keyword evidence="3" id="KW-0597">Phosphoprotein</keyword>
<feature type="coiled-coil region" evidence="7">
    <location>
        <begin position="340"/>
        <end position="367"/>
    </location>
</feature>
<proteinExistence type="predicted"/>
<keyword evidence="11" id="KW-0067">ATP-binding</keyword>
<feature type="domain" description="Histidine kinase" evidence="9">
    <location>
        <begin position="490"/>
        <end position="705"/>
    </location>
</feature>
<dbReference type="Gene3D" id="1.10.287.130">
    <property type="match status" value="1"/>
</dbReference>
<dbReference type="SMART" id="SM00387">
    <property type="entry name" value="HATPase_c"/>
    <property type="match status" value="1"/>
</dbReference>
<dbReference type="InterPro" id="IPR036890">
    <property type="entry name" value="HATPase_C_sf"/>
</dbReference>
<organism evidence="11 12">
    <name type="scientific">Geoalkalibacter halelectricus</name>
    <dbReference type="NCBI Taxonomy" id="2847045"/>
    <lineage>
        <taxon>Bacteria</taxon>
        <taxon>Pseudomonadati</taxon>
        <taxon>Thermodesulfobacteriota</taxon>
        <taxon>Desulfuromonadia</taxon>
        <taxon>Desulfuromonadales</taxon>
        <taxon>Geoalkalibacteraceae</taxon>
        <taxon>Geoalkalibacter</taxon>
    </lineage>
</organism>
<feature type="transmembrane region" description="Helical" evidence="8">
    <location>
        <begin position="21"/>
        <end position="45"/>
    </location>
</feature>
<feature type="transmembrane region" description="Helical" evidence="8">
    <location>
        <begin position="304"/>
        <end position="326"/>
    </location>
</feature>
<dbReference type="SUPFAM" id="SSF47384">
    <property type="entry name" value="Homodimeric domain of signal transducing histidine kinase"/>
    <property type="match status" value="1"/>
</dbReference>
<keyword evidence="4" id="KW-0808">Transferase</keyword>
<accession>A0ABY5ZL10</accession>
<dbReference type="CDD" id="cd00075">
    <property type="entry name" value="HATPase"/>
    <property type="match status" value="1"/>
</dbReference>
<sequence>MRKKAMGEPSHYAIKGLRKKILLSSVLYTLAALLLISALSIYPLYTWMRPAAEANLTHAAEIRALAVEEYLSRMVEITRQINSRTAARNYLADYSAGKLTLEQVSQFTTAILKDALEISTEAVSITRFDREGRTIAHIGKPLRPELDISLSSWYQQLKLMDLVAVEGQLFLAVKGPIRSTADRSVIGHDIVMFTTTSLQRILWQTTGLGTSGESWLARPVEESTVVFFPSHRATEEVYNLLMTDWPLQPAVTRAAKGKAGSMKIDRDHGYRKKAVAYTPVAGSNWVLLVSMSEQELMAPLYRQILMVAALVLTLTILGTLGMLALLRPMTGRVMVYTKELDKLNSELTQEVAEREKAEARLQRSQREWEKTFEAITDAVVIRDTQGRLLKMNQATQHLLGELAPGQSPEQGCRALFGFDKPASECLFCRMIETREAQCGEQRHETADRWFHIACYPLFDDDQTLWGGVLIAQDVSEQKKMERIKDEMISSVSHEMRTPLTAMLGFVEFMLENPVDREQQIDFLQTIHRETERLNELVSNFLDLQRLQAQLEAYQFREMDICALLHETAHLFKVASKKHQVSIQCPGQLPTVRVDENRLLQALKNLLSNAIKYSPAGGAVVIAARPEGDHLVVSVRDQGMGIPPHARERIFERFYRADDSSRPMPGGIGLGLSLVREVIKAHGGEVWVESEEGKGSKFYFSLPVVENKAEKEKDEG</sequence>
<dbReference type="SUPFAM" id="SSF55874">
    <property type="entry name" value="ATPase domain of HSP90 chaperone/DNA topoisomerase II/histidine kinase"/>
    <property type="match status" value="1"/>
</dbReference>
<dbReference type="InterPro" id="IPR004358">
    <property type="entry name" value="Sig_transdc_His_kin-like_C"/>
</dbReference>
<dbReference type="EMBL" id="CP092109">
    <property type="protein sequence ID" value="UWZ79813.1"/>
    <property type="molecule type" value="Genomic_DNA"/>
</dbReference>
<evidence type="ECO:0000259" key="10">
    <source>
        <dbReference type="PROSITE" id="PS50112"/>
    </source>
</evidence>
<keyword evidence="8" id="KW-0812">Transmembrane</keyword>
<evidence type="ECO:0000256" key="6">
    <source>
        <dbReference type="ARBA" id="ARBA00023012"/>
    </source>
</evidence>
<dbReference type="PROSITE" id="PS50109">
    <property type="entry name" value="HIS_KIN"/>
    <property type="match status" value="1"/>
</dbReference>
<dbReference type="Gene3D" id="3.30.565.10">
    <property type="entry name" value="Histidine kinase-like ATPase, C-terminal domain"/>
    <property type="match status" value="1"/>
</dbReference>
<keyword evidence="12" id="KW-1185">Reference proteome</keyword>
<keyword evidence="8" id="KW-1133">Transmembrane helix</keyword>
<dbReference type="CDD" id="cd00082">
    <property type="entry name" value="HisKA"/>
    <property type="match status" value="1"/>
</dbReference>
<gene>
    <name evidence="11" type="ORF">L9S41_00090</name>
</gene>
<dbReference type="PANTHER" id="PTHR43711">
    <property type="entry name" value="TWO-COMPONENT HISTIDINE KINASE"/>
    <property type="match status" value="1"/>
</dbReference>
<evidence type="ECO:0000256" key="2">
    <source>
        <dbReference type="ARBA" id="ARBA00012438"/>
    </source>
</evidence>
<evidence type="ECO:0000256" key="4">
    <source>
        <dbReference type="ARBA" id="ARBA00022679"/>
    </source>
</evidence>
<dbReference type="InterPro" id="IPR003594">
    <property type="entry name" value="HATPase_dom"/>
</dbReference>
<evidence type="ECO:0000313" key="12">
    <source>
        <dbReference type="Proteomes" id="UP001060414"/>
    </source>
</evidence>
<dbReference type="SUPFAM" id="SSF55785">
    <property type="entry name" value="PYP-like sensor domain (PAS domain)"/>
    <property type="match status" value="1"/>
</dbReference>
<dbReference type="Proteomes" id="UP001060414">
    <property type="component" value="Chromosome"/>
</dbReference>
<dbReference type="InterPro" id="IPR005467">
    <property type="entry name" value="His_kinase_dom"/>
</dbReference>
<dbReference type="Pfam" id="PF13426">
    <property type="entry name" value="PAS_9"/>
    <property type="match status" value="1"/>
</dbReference>
<dbReference type="GO" id="GO:0005524">
    <property type="term" value="F:ATP binding"/>
    <property type="evidence" value="ECO:0007669"/>
    <property type="project" value="UniProtKB-KW"/>
</dbReference>
<evidence type="ECO:0000256" key="7">
    <source>
        <dbReference type="SAM" id="Coils"/>
    </source>
</evidence>
<keyword evidence="11" id="KW-0547">Nucleotide-binding</keyword>
<dbReference type="PANTHER" id="PTHR43711:SF31">
    <property type="entry name" value="HISTIDINE KINASE"/>
    <property type="match status" value="1"/>
</dbReference>
<evidence type="ECO:0000256" key="3">
    <source>
        <dbReference type="ARBA" id="ARBA00022553"/>
    </source>
</evidence>
<reference evidence="11" key="1">
    <citation type="journal article" date="2022" name="Environ. Microbiol.">
        <title>Geoalkalibacter halelectricus SAP #1 sp. nov. possessing extracellular electron transfer and mineral#reducing capabilities from a haloalkaline environment.</title>
        <authorList>
            <person name="Yadav S."/>
            <person name="Singh R."/>
            <person name="Sundharam S.S."/>
            <person name="Chaudhary S."/>
            <person name="Krishnamurthi S."/>
            <person name="Patil S.A."/>
        </authorList>
    </citation>
    <scope>NUCLEOTIDE SEQUENCE</scope>
    <source>
        <strain evidence="11">SAP-1</strain>
    </source>
</reference>
<dbReference type="InterPro" id="IPR035965">
    <property type="entry name" value="PAS-like_dom_sf"/>
</dbReference>
<dbReference type="SMART" id="SM00388">
    <property type="entry name" value="HisKA"/>
    <property type="match status" value="1"/>
</dbReference>
<dbReference type="EC" id="2.7.13.3" evidence="2"/>
<keyword evidence="5" id="KW-0418">Kinase</keyword>
<dbReference type="InterPro" id="IPR003661">
    <property type="entry name" value="HisK_dim/P_dom"/>
</dbReference>
<feature type="domain" description="PAS" evidence="10">
    <location>
        <begin position="364"/>
        <end position="400"/>
    </location>
</feature>
<evidence type="ECO:0000256" key="5">
    <source>
        <dbReference type="ARBA" id="ARBA00022777"/>
    </source>
</evidence>
<comment type="catalytic activity">
    <reaction evidence="1">
        <text>ATP + protein L-histidine = ADP + protein N-phospho-L-histidine.</text>
        <dbReference type="EC" id="2.7.13.3"/>
    </reaction>
</comment>
<evidence type="ECO:0000259" key="9">
    <source>
        <dbReference type="PROSITE" id="PS50109"/>
    </source>
</evidence>
<dbReference type="Pfam" id="PF00512">
    <property type="entry name" value="HisKA"/>
    <property type="match status" value="1"/>
</dbReference>
<dbReference type="Pfam" id="PF02518">
    <property type="entry name" value="HATPase_c"/>
    <property type="match status" value="1"/>
</dbReference>
<dbReference type="InterPro" id="IPR050736">
    <property type="entry name" value="Sensor_HK_Regulatory"/>
</dbReference>
<evidence type="ECO:0000256" key="8">
    <source>
        <dbReference type="SAM" id="Phobius"/>
    </source>
</evidence>
<dbReference type="RefSeq" id="WP_260748164.1">
    <property type="nucleotide sequence ID" value="NZ_CP092109.1"/>
</dbReference>
<dbReference type="InterPro" id="IPR000014">
    <property type="entry name" value="PAS"/>
</dbReference>
<dbReference type="InterPro" id="IPR036097">
    <property type="entry name" value="HisK_dim/P_sf"/>
</dbReference>